<dbReference type="InterPro" id="IPR017853">
    <property type="entry name" value="GH"/>
</dbReference>
<dbReference type="GO" id="GO:0009986">
    <property type="term" value="C:cell surface"/>
    <property type="evidence" value="ECO:0007669"/>
    <property type="project" value="TreeGrafter"/>
</dbReference>
<evidence type="ECO:0000256" key="14">
    <source>
        <dbReference type="ARBA" id="ARBA00023180"/>
    </source>
</evidence>
<dbReference type="Gene3D" id="3.20.20.80">
    <property type="entry name" value="Glycosidases"/>
    <property type="match status" value="1"/>
</dbReference>
<dbReference type="PANTHER" id="PTHR16631">
    <property type="entry name" value="GLUCAN 1,3-BETA-GLUCOSIDASE"/>
    <property type="match status" value="1"/>
</dbReference>
<keyword evidence="7" id="KW-1003">Cell membrane</keyword>
<dbReference type="InterPro" id="IPR000490">
    <property type="entry name" value="Glyco_hydro_17"/>
</dbReference>
<organism evidence="25 26">
    <name type="scientific">Terfezia boudieri ATCC MYA-4762</name>
    <dbReference type="NCBI Taxonomy" id="1051890"/>
    <lineage>
        <taxon>Eukaryota</taxon>
        <taxon>Fungi</taxon>
        <taxon>Dikarya</taxon>
        <taxon>Ascomycota</taxon>
        <taxon>Pezizomycotina</taxon>
        <taxon>Pezizomycetes</taxon>
        <taxon>Pezizales</taxon>
        <taxon>Pezizaceae</taxon>
        <taxon>Terfezia</taxon>
    </lineage>
</organism>
<dbReference type="GO" id="GO:0005576">
    <property type="term" value="C:extracellular region"/>
    <property type="evidence" value="ECO:0007669"/>
    <property type="project" value="TreeGrafter"/>
</dbReference>
<dbReference type="EC" id="3.2.1.39" evidence="5"/>
<evidence type="ECO:0000256" key="21">
    <source>
        <dbReference type="ARBA" id="ARBA00032906"/>
    </source>
</evidence>
<accession>A0A3N4LZG1</accession>
<evidence type="ECO:0000256" key="17">
    <source>
        <dbReference type="ARBA" id="ARBA00023316"/>
    </source>
</evidence>
<evidence type="ECO:0000256" key="3">
    <source>
        <dbReference type="ARBA" id="ARBA00004609"/>
    </source>
</evidence>
<evidence type="ECO:0000256" key="15">
    <source>
        <dbReference type="ARBA" id="ARBA00023277"/>
    </source>
</evidence>
<name>A0A3N4LZG1_9PEZI</name>
<dbReference type="GO" id="GO:0071555">
    <property type="term" value="P:cell wall organization"/>
    <property type="evidence" value="ECO:0007669"/>
    <property type="project" value="UniProtKB-KW"/>
</dbReference>
<evidence type="ECO:0000256" key="6">
    <source>
        <dbReference type="ARBA" id="ARBA00019762"/>
    </source>
</evidence>
<evidence type="ECO:0000256" key="8">
    <source>
        <dbReference type="ARBA" id="ARBA00022512"/>
    </source>
</evidence>
<keyword evidence="8" id="KW-0134">Cell wall</keyword>
<proteinExistence type="inferred from homology"/>
<dbReference type="Pfam" id="PF00332">
    <property type="entry name" value="Glyco_hydro_17"/>
    <property type="match status" value="1"/>
</dbReference>
<protein>
    <recommendedName>
        <fullName evidence="6">Probable glucan endo-1,3-beta-glucosidase eglC</fullName>
        <ecNumber evidence="5">3.2.1.39</ecNumber>
    </recommendedName>
    <alternativeName>
        <fullName evidence="20">Endo-1,3-beta-glucanase eglC</fullName>
    </alternativeName>
    <alternativeName>
        <fullName evidence="21">Laminarinase eglC</fullName>
    </alternativeName>
</protein>
<evidence type="ECO:0000256" key="22">
    <source>
        <dbReference type="RuleBase" id="RU004335"/>
    </source>
</evidence>
<dbReference type="GO" id="GO:0009277">
    <property type="term" value="C:fungal-type cell wall"/>
    <property type="evidence" value="ECO:0007669"/>
    <property type="project" value="TreeGrafter"/>
</dbReference>
<evidence type="ECO:0000256" key="20">
    <source>
        <dbReference type="ARBA" id="ARBA00032134"/>
    </source>
</evidence>
<evidence type="ECO:0000256" key="23">
    <source>
        <dbReference type="RuleBase" id="RU004336"/>
    </source>
</evidence>
<reference evidence="25 26" key="1">
    <citation type="journal article" date="2018" name="Nat. Ecol. Evol.">
        <title>Pezizomycetes genomes reveal the molecular basis of ectomycorrhizal truffle lifestyle.</title>
        <authorList>
            <person name="Murat C."/>
            <person name="Payen T."/>
            <person name="Noel B."/>
            <person name="Kuo A."/>
            <person name="Morin E."/>
            <person name="Chen J."/>
            <person name="Kohler A."/>
            <person name="Krizsan K."/>
            <person name="Balestrini R."/>
            <person name="Da Silva C."/>
            <person name="Montanini B."/>
            <person name="Hainaut M."/>
            <person name="Levati E."/>
            <person name="Barry K.W."/>
            <person name="Belfiori B."/>
            <person name="Cichocki N."/>
            <person name="Clum A."/>
            <person name="Dockter R.B."/>
            <person name="Fauchery L."/>
            <person name="Guy J."/>
            <person name="Iotti M."/>
            <person name="Le Tacon F."/>
            <person name="Lindquist E.A."/>
            <person name="Lipzen A."/>
            <person name="Malagnac F."/>
            <person name="Mello A."/>
            <person name="Molinier V."/>
            <person name="Miyauchi S."/>
            <person name="Poulain J."/>
            <person name="Riccioni C."/>
            <person name="Rubini A."/>
            <person name="Sitrit Y."/>
            <person name="Splivallo R."/>
            <person name="Traeger S."/>
            <person name="Wang M."/>
            <person name="Zifcakova L."/>
            <person name="Wipf D."/>
            <person name="Zambonelli A."/>
            <person name="Paolocci F."/>
            <person name="Nowrousian M."/>
            <person name="Ottonello S."/>
            <person name="Baldrian P."/>
            <person name="Spatafora J.W."/>
            <person name="Henrissat B."/>
            <person name="Nagy L.G."/>
            <person name="Aury J.M."/>
            <person name="Wincker P."/>
            <person name="Grigoriev I.V."/>
            <person name="Bonfante P."/>
            <person name="Martin F.M."/>
        </authorList>
    </citation>
    <scope>NUCLEOTIDE SEQUENCE [LARGE SCALE GENOMIC DNA]</scope>
    <source>
        <strain evidence="25 26">ATCC MYA-4762</strain>
    </source>
</reference>
<dbReference type="PANTHER" id="PTHR16631:SF13">
    <property type="entry name" value="GLUCAN ENDO-1,3-BETA-GLUCOSIDASE EGLC-RELATED"/>
    <property type="match status" value="1"/>
</dbReference>
<dbReference type="OrthoDB" id="77201at2759"/>
<gene>
    <name evidence="25" type="ORF">L211DRAFT_777697</name>
</gene>
<sequence>MKFQLLASFVLLASSSLVAAAPLEERAAPPVPYFSGFNLGANKPDGSCKTQANWEQEFKKIRSWSTNTKDKFNSIKIFSTNDCNALANAAPAAIATGTTIWAGIWPSTPEKFNAEKAALEAQLKKYQSTGNKWLMGINVGSEALYRKEIDPKVLAQYIYDIKGMTQIAYKATHVPVGSADTWTSWVDGRNKPVIDASDVILMNAFPYWQGVEVEAGLRTFQEAINRTKNVIGPNKPFVVGETGWPSAGPNFQKAIACKSCLQKYYTNVACWLQKQSYGWYWFSGFDEPKRESEIERNFGIAWYGQTPKVNFTCPK</sequence>
<evidence type="ECO:0000256" key="18">
    <source>
        <dbReference type="ARBA" id="ARBA00023326"/>
    </source>
</evidence>
<evidence type="ECO:0000256" key="9">
    <source>
        <dbReference type="ARBA" id="ARBA00022525"/>
    </source>
</evidence>
<dbReference type="InterPro" id="IPR050732">
    <property type="entry name" value="Beta-glucan_modifiers"/>
</dbReference>
<evidence type="ECO:0000256" key="11">
    <source>
        <dbReference type="ARBA" id="ARBA00022729"/>
    </source>
</evidence>
<feature type="signal peptide" evidence="24">
    <location>
        <begin position="1"/>
        <end position="20"/>
    </location>
</feature>
<evidence type="ECO:0000256" key="1">
    <source>
        <dbReference type="ARBA" id="ARBA00000382"/>
    </source>
</evidence>
<evidence type="ECO:0000256" key="4">
    <source>
        <dbReference type="ARBA" id="ARBA00008773"/>
    </source>
</evidence>
<evidence type="ECO:0000256" key="10">
    <source>
        <dbReference type="ARBA" id="ARBA00022622"/>
    </source>
</evidence>
<evidence type="ECO:0000256" key="16">
    <source>
        <dbReference type="ARBA" id="ARBA00023288"/>
    </source>
</evidence>
<evidence type="ECO:0000256" key="12">
    <source>
        <dbReference type="ARBA" id="ARBA00022801"/>
    </source>
</evidence>
<keyword evidence="18" id="KW-0624">Polysaccharide degradation</keyword>
<evidence type="ECO:0000313" key="25">
    <source>
        <dbReference type="EMBL" id="RPB28217.1"/>
    </source>
</evidence>
<keyword evidence="12 23" id="KW-0378">Hydrolase</keyword>
<dbReference type="SUPFAM" id="SSF51445">
    <property type="entry name" value="(Trans)glycosidases"/>
    <property type="match status" value="1"/>
</dbReference>
<comment type="subcellular location">
    <subcellularLocation>
        <location evidence="3">Cell membrane</location>
        <topology evidence="3">Lipid-anchor</topology>
        <topology evidence="3">GPI-anchor</topology>
    </subcellularLocation>
    <subcellularLocation>
        <location evidence="2">Secreted</location>
        <location evidence="2">Cell wall</location>
    </subcellularLocation>
</comment>
<feature type="chain" id="PRO_5018309950" description="Probable glucan endo-1,3-beta-glucosidase eglC" evidence="24">
    <location>
        <begin position="21"/>
        <end position="315"/>
    </location>
</feature>
<keyword evidence="14" id="KW-0325">Glycoprotein</keyword>
<dbReference type="GO" id="GO:0005886">
    <property type="term" value="C:plasma membrane"/>
    <property type="evidence" value="ECO:0007669"/>
    <property type="project" value="UniProtKB-SubCell"/>
</dbReference>
<keyword evidence="10" id="KW-0336">GPI-anchor</keyword>
<evidence type="ECO:0000313" key="26">
    <source>
        <dbReference type="Proteomes" id="UP000267821"/>
    </source>
</evidence>
<dbReference type="EMBL" id="ML121529">
    <property type="protein sequence ID" value="RPB28217.1"/>
    <property type="molecule type" value="Genomic_DNA"/>
</dbReference>
<keyword evidence="23" id="KW-0326">Glycosidase</keyword>
<evidence type="ECO:0000256" key="7">
    <source>
        <dbReference type="ARBA" id="ARBA00022475"/>
    </source>
</evidence>
<dbReference type="InParanoid" id="A0A3N4LZG1"/>
<evidence type="ECO:0000256" key="2">
    <source>
        <dbReference type="ARBA" id="ARBA00004191"/>
    </source>
</evidence>
<evidence type="ECO:0000256" key="5">
    <source>
        <dbReference type="ARBA" id="ARBA00012780"/>
    </source>
</evidence>
<dbReference type="GO" id="GO:0098552">
    <property type="term" value="C:side of membrane"/>
    <property type="evidence" value="ECO:0007669"/>
    <property type="project" value="UniProtKB-KW"/>
</dbReference>
<evidence type="ECO:0000256" key="24">
    <source>
        <dbReference type="SAM" id="SignalP"/>
    </source>
</evidence>
<comment type="similarity">
    <text evidence="4 22">Belongs to the glycosyl hydrolase 17 family.</text>
</comment>
<dbReference type="PROSITE" id="PS00587">
    <property type="entry name" value="GLYCOSYL_HYDROL_F17"/>
    <property type="match status" value="1"/>
</dbReference>
<keyword evidence="9" id="KW-0964">Secreted</keyword>
<dbReference type="Proteomes" id="UP000267821">
    <property type="component" value="Unassembled WGS sequence"/>
</dbReference>
<keyword evidence="16" id="KW-0449">Lipoprotein</keyword>
<dbReference type="STRING" id="1051890.A0A3N4LZG1"/>
<comment type="function">
    <text evidence="19">Glucanases play a role in cell expansion during growth, in cell-cell fusion during mating, and in spore release during sporulation. This enzyme may be involved in beta-glucan degradation and also function biosynthetically as a transglycosylase.</text>
</comment>
<evidence type="ECO:0000256" key="19">
    <source>
        <dbReference type="ARBA" id="ARBA00025152"/>
    </source>
</evidence>
<dbReference type="GO" id="GO:0042973">
    <property type="term" value="F:glucan endo-1,3-beta-D-glucosidase activity"/>
    <property type="evidence" value="ECO:0007669"/>
    <property type="project" value="UniProtKB-EC"/>
</dbReference>
<comment type="catalytic activity">
    <reaction evidence="1">
        <text>Hydrolysis of (1-&gt;3)-beta-D-glucosidic linkages in (1-&gt;3)-beta-D-glucans.</text>
        <dbReference type="EC" id="3.2.1.39"/>
    </reaction>
</comment>
<dbReference type="AlphaFoldDB" id="A0A3N4LZG1"/>
<keyword evidence="11 24" id="KW-0732">Signal</keyword>
<keyword evidence="17" id="KW-0961">Cell wall biogenesis/degradation</keyword>
<dbReference type="GO" id="GO:0000272">
    <property type="term" value="P:polysaccharide catabolic process"/>
    <property type="evidence" value="ECO:0007669"/>
    <property type="project" value="UniProtKB-KW"/>
</dbReference>
<keyword evidence="13" id="KW-0472">Membrane</keyword>
<keyword evidence="26" id="KW-1185">Reference proteome</keyword>
<evidence type="ECO:0000256" key="13">
    <source>
        <dbReference type="ARBA" id="ARBA00023136"/>
    </source>
</evidence>
<keyword evidence="15" id="KW-0119">Carbohydrate metabolism</keyword>